<name>A0A6J6EZW4_9ZZZZ</name>
<comment type="subcellular location">
    <subcellularLocation>
        <location evidence="1">Cell membrane</location>
        <topology evidence="1">Multi-pass membrane protein</topology>
    </subcellularLocation>
</comment>
<evidence type="ECO:0000256" key="6">
    <source>
        <dbReference type="ARBA" id="ARBA00023136"/>
    </source>
</evidence>
<dbReference type="PANTHER" id="PTHR34229">
    <property type="entry name" value="METAL TRANSPORT PROTEIN HI_1621-RELATED"/>
    <property type="match status" value="1"/>
</dbReference>
<dbReference type="Gene3D" id="1.10.1760.20">
    <property type="match status" value="1"/>
</dbReference>
<dbReference type="AlphaFoldDB" id="A0A6J6EZW4"/>
<organism evidence="8">
    <name type="scientific">freshwater metagenome</name>
    <dbReference type="NCBI Taxonomy" id="449393"/>
    <lineage>
        <taxon>unclassified sequences</taxon>
        <taxon>metagenomes</taxon>
        <taxon>ecological metagenomes</taxon>
    </lineage>
</organism>
<evidence type="ECO:0000256" key="3">
    <source>
        <dbReference type="ARBA" id="ARBA00022475"/>
    </source>
</evidence>
<feature type="transmembrane region" description="Helical" evidence="7">
    <location>
        <begin position="137"/>
        <end position="163"/>
    </location>
</feature>
<evidence type="ECO:0000313" key="8">
    <source>
        <dbReference type="EMBL" id="CAB4581656.1"/>
    </source>
</evidence>
<dbReference type="GO" id="GO:0005886">
    <property type="term" value="C:plasma membrane"/>
    <property type="evidence" value="ECO:0007669"/>
    <property type="project" value="UniProtKB-SubCell"/>
</dbReference>
<proteinExistence type="predicted"/>
<dbReference type="EMBL" id="CAEZTT010000122">
    <property type="protein sequence ID" value="CAB4581656.1"/>
    <property type="molecule type" value="Genomic_DNA"/>
</dbReference>
<accession>A0A6J6EZW4</accession>
<dbReference type="InterPro" id="IPR002751">
    <property type="entry name" value="CbiM/NikMN"/>
</dbReference>
<evidence type="ECO:0000256" key="4">
    <source>
        <dbReference type="ARBA" id="ARBA00022692"/>
    </source>
</evidence>
<evidence type="ECO:0000256" key="1">
    <source>
        <dbReference type="ARBA" id="ARBA00004651"/>
    </source>
</evidence>
<keyword evidence="5 7" id="KW-1133">Transmembrane helix</keyword>
<feature type="transmembrane region" description="Helical" evidence="7">
    <location>
        <begin position="72"/>
        <end position="97"/>
    </location>
</feature>
<evidence type="ECO:0000256" key="7">
    <source>
        <dbReference type="SAM" id="Phobius"/>
    </source>
</evidence>
<feature type="transmembrane region" description="Helical" evidence="7">
    <location>
        <begin position="103"/>
        <end position="125"/>
    </location>
</feature>
<feature type="transmembrane region" description="Helical" evidence="7">
    <location>
        <begin position="175"/>
        <end position="203"/>
    </location>
</feature>
<keyword evidence="3" id="KW-1003">Cell membrane</keyword>
<gene>
    <name evidence="8" type="ORF">UFOPK1726_00968</name>
</gene>
<keyword evidence="2" id="KW-0813">Transport</keyword>
<protein>
    <submittedName>
        <fullName evidence="8">Unannotated protein</fullName>
    </submittedName>
</protein>
<dbReference type="PANTHER" id="PTHR34229:SF1">
    <property type="entry name" value="METAL TRANSPORT PROTEIN HI_1621-RELATED"/>
    <property type="match status" value="1"/>
</dbReference>
<feature type="transmembrane region" description="Helical" evidence="7">
    <location>
        <begin position="40"/>
        <end position="60"/>
    </location>
</feature>
<dbReference type="Pfam" id="PF01891">
    <property type="entry name" value="CbiM"/>
    <property type="match status" value="1"/>
</dbReference>
<evidence type="ECO:0000256" key="2">
    <source>
        <dbReference type="ARBA" id="ARBA00022448"/>
    </source>
</evidence>
<dbReference type="GO" id="GO:0000041">
    <property type="term" value="P:transition metal ion transport"/>
    <property type="evidence" value="ECO:0007669"/>
    <property type="project" value="InterPro"/>
</dbReference>
<keyword evidence="6 7" id="KW-0472">Membrane</keyword>
<sequence length="227" mass="23091">MHAPDGFINAPVSLGTGAVSASILAVALSKARAELDEKAAPMAGLVAAYVFAAQMLNFPVALGTSGHLMGGALAAILVGPWTGMIAVSTVVILQALLFADGGLTALGFNVFNMAIITVIAGWLVFQLVTKIISGRTGVIVGAFLAALVSVPASASAFVLQYALGGTGTLDIMDVFIAMFSVHVLIGIGEGIITLLTVSAVLALRPDLVFGARGKVKAELEIRESKVS</sequence>
<feature type="transmembrane region" description="Helical" evidence="7">
    <location>
        <begin position="7"/>
        <end position="28"/>
    </location>
</feature>
<keyword evidence="4 7" id="KW-0812">Transmembrane</keyword>
<evidence type="ECO:0000256" key="5">
    <source>
        <dbReference type="ARBA" id="ARBA00022989"/>
    </source>
</evidence>
<reference evidence="8" key="1">
    <citation type="submission" date="2020-05" db="EMBL/GenBank/DDBJ databases">
        <authorList>
            <person name="Chiriac C."/>
            <person name="Salcher M."/>
            <person name="Ghai R."/>
            <person name="Kavagutti S V."/>
        </authorList>
    </citation>
    <scope>NUCLEOTIDE SEQUENCE</scope>
</reference>